<feature type="domain" description="CTCK" evidence="6">
    <location>
        <begin position="220"/>
        <end position="309"/>
    </location>
</feature>
<dbReference type="EMBL" id="JBGFUD010001610">
    <property type="protein sequence ID" value="MFH4976518.1"/>
    <property type="molecule type" value="Genomic_DNA"/>
</dbReference>
<protein>
    <recommendedName>
        <fullName evidence="6">CTCK domain-containing protein</fullName>
    </recommendedName>
</protein>
<dbReference type="PANTHER" id="PTHR15283:SF4">
    <property type="entry name" value="BURSICON"/>
    <property type="match status" value="1"/>
</dbReference>
<dbReference type="Proteomes" id="UP001608902">
    <property type="component" value="Unassembled WGS sequence"/>
</dbReference>
<keyword evidence="4" id="KW-1015">Disulfide bond</keyword>
<proteinExistence type="predicted"/>
<evidence type="ECO:0000256" key="4">
    <source>
        <dbReference type="ARBA" id="ARBA00023157"/>
    </source>
</evidence>
<evidence type="ECO:0000256" key="3">
    <source>
        <dbReference type="ARBA" id="ARBA00022729"/>
    </source>
</evidence>
<dbReference type="SMART" id="SM00041">
    <property type="entry name" value="CT"/>
    <property type="match status" value="1"/>
</dbReference>
<dbReference type="AlphaFoldDB" id="A0ABD6E923"/>
<dbReference type="PANTHER" id="PTHR15283">
    <property type="entry name" value="GREMLIN 1"/>
    <property type="match status" value="1"/>
</dbReference>
<dbReference type="Gene3D" id="2.10.90.10">
    <property type="entry name" value="Cystine-knot cytokines"/>
    <property type="match status" value="1"/>
</dbReference>
<dbReference type="InterPro" id="IPR006207">
    <property type="entry name" value="Cys_knot_C"/>
</dbReference>
<feature type="transmembrane region" description="Helical" evidence="5">
    <location>
        <begin position="91"/>
        <end position="114"/>
    </location>
</feature>
<accession>A0ABD6E923</accession>
<sequence>MNSAKSFKIQVTRTLIAFEHAPTISYCNCGHSTHSEHSQYSEYLGHSEPSEKSRSSQHSECAQVSRYLGQYISQKSIPCRRHIRSKTERPMIVPLFTSFCFSVSFLFFCLLLSFSDARPSHEVDEVRPAGYVQYSVDNETSFEEYSRNAFMSLQSETVVDKLPLEKEHKKANLLQRKGRKHEKLERRGKRPLQGARKALAQALLNLGRADSVKHPNQCEGQHFKQRIRMQGCLSKVVTNKFCHGSCSSYYIPRLRTPKLKALFQSCSACQPSEYTWKEVYLECPEQEPSMQVRKVMTVKKCSCKPVNTDELSEEDV</sequence>
<keyword evidence="8" id="KW-1185">Reference proteome</keyword>
<name>A0ABD6E923_9BILA</name>
<dbReference type="InterPro" id="IPR004133">
    <property type="entry name" value="DAN_dom"/>
</dbReference>
<dbReference type="Pfam" id="PF03045">
    <property type="entry name" value="DAN"/>
    <property type="match status" value="1"/>
</dbReference>
<dbReference type="InterPro" id="IPR029034">
    <property type="entry name" value="Cystine-knot_cytokine"/>
</dbReference>
<comment type="subcellular location">
    <subcellularLocation>
        <location evidence="1">Secreted</location>
    </subcellularLocation>
</comment>
<keyword evidence="2" id="KW-0964">Secreted</keyword>
<keyword evidence="3" id="KW-0732">Signal</keyword>
<dbReference type="GO" id="GO:0005576">
    <property type="term" value="C:extracellular region"/>
    <property type="evidence" value="ECO:0007669"/>
    <property type="project" value="UniProtKB-SubCell"/>
</dbReference>
<evidence type="ECO:0000256" key="2">
    <source>
        <dbReference type="ARBA" id="ARBA00022525"/>
    </source>
</evidence>
<keyword evidence="5" id="KW-1133">Transmembrane helix</keyword>
<evidence type="ECO:0000259" key="6">
    <source>
        <dbReference type="SMART" id="SM00041"/>
    </source>
</evidence>
<reference evidence="7 8" key="1">
    <citation type="submission" date="2024-08" db="EMBL/GenBank/DDBJ databases">
        <title>Gnathostoma spinigerum genome.</title>
        <authorList>
            <person name="Gonzalez-Bertolin B."/>
            <person name="Monzon S."/>
            <person name="Zaballos A."/>
            <person name="Jimenez P."/>
            <person name="Dekumyoy P."/>
            <person name="Varona S."/>
            <person name="Cuesta I."/>
            <person name="Sumanam S."/>
            <person name="Adisakwattana P."/>
            <person name="Gasser R.B."/>
            <person name="Hernandez-Gonzalez A."/>
            <person name="Young N.D."/>
            <person name="Perteguer M.J."/>
        </authorList>
    </citation>
    <scope>NUCLEOTIDE SEQUENCE [LARGE SCALE GENOMIC DNA]</scope>
    <source>
        <strain evidence="7">AL3</strain>
        <tissue evidence="7">Liver</tissue>
    </source>
</reference>
<organism evidence="7 8">
    <name type="scientific">Gnathostoma spinigerum</name>
    <dbReference type="NCBI Taxonomy" id="75299"/>
    <lineage>
        <taxon>Eukaryota</taxon>
        <taxon>Metazoa</taxon>
        <taxon>Ecdysozoa</taxon>
        <taxon>Nematoda</taxon>
        <taxon>Chromadorea</taxon>
        <taxon>Rhabditida</taxon>
        <taxon>Spirurina</taxon>
        <taxon>Gnathostomatomorpha</taxon>
        <taxon>Gnathostomatoidea</taxon>
        <taxon>Gnathostomatidae</taxon>
        <taxon>Gnathostoma</taxon>
    </lineage>
</organism>
<evidence type="ECO:0000256" key="5">
    <source>
        <dbReference type="SAM" id="Phobius"/>
    </source>
</evidence>
<gene>
    <name evidence="7" type="ORF">AB6A40_003227</name>
</gene>
<evidence type="ECO:0000313" key="8">
    <source>
        <dbReference type="Proteomes" id="UP001608902"/>
    </source>
</evidence>
<keyword evidence="5" id="KW-0472">Membrane</keyword>
<evidence type="ECO:0000256" key="1">
    <source>
        <dbReference type="ARBA" id="ARBA00004613"/>
    </source>
</evidence>
<keyword evidence="5" id="KW-0812">Transmembrane</keyword>
<comment type="caution">
    <text evidence="7">The sequence shown here is derived from an EMBL/GenBank/DDBJ whole genome shotgun (WGS) entry which is preliminary data.</text>
</comment>
<evidence type="ECO:0000313" key="7">
    <source>
        <dbReference type="EMBL" id="MFH4976518.1"/>
    </source>
</evidence>